<evidence type="ECO:0000256" key="3">
    <source>
        <dbReference type="SAM" id="MobiDB-lite"/>
    </source>
</evidence>
<dbReference type="PANTHER" id="PTHR31096">
    <property type="entry name" value="ACT DOMAIN-CONTAINING PROTEIN ACR4-RELATED"/>
    <property type="match status" value="1"/>
</dbReference>
<evidence type="ECO:0000259" key="4">
    <source>
        <dbReference type="PROSITE" id="PS51671"/>
    </source>
</evidence>
<comment type="caution">
    <text evidence="5">The sequence shown here is derived from an EMBL/GenBank/DDBJ whole genome shotgun (WGS) entry which is preliminary data.</text>
</comment>
<accession>A0A6G1BLD1</accession>
<protein>
    <recommendedName>
        <fullName evidence="2">ACT domain-containing protein ACR</fullName>
    </recommendedName>
    <alternativeName>
        <fullName evidence="2">Protein ACT DOMAIN REPEATS</fullName>
    </alternativeName>
</protein>
<evidence type="ECO:0000313" key="5">
    <source>
        <dbReference type="EMBL" id="KAF0888527.1"/>
    </source>
</evidence>
<reference evidence="5 6" key="1">
    <citation type="submission" date="2019-11" db="EMBL/GenBank/DDBJ databases">
        <title>Whole genome sequence of Oryza granulata.</title>
        <authorList>
            <person name="Li W."/>
        </authorList>
    </citation>
    <scope>NUCLEOTIDE SEQUENCE [LARGE SCALE GENOMIC DNA]</scope>
    <source>
        <strain evidence="6">cv. Menghai</strain>
        <tissue evidence="5">Leaf</tissue>
    </source>
</reference>
<sequence length="148" mass="15631">MALELTGADRTGLILEVFAVLADMDCSIVEAWAWTHHGRLSCLVFLRDEEADTERMARIEARLGHLLRGGDSTSADGLGGAVAAVVTHAECLLHQLMSADCDQEERAASTKGRLRPGLGGAWLPRRAGAGDAGDEGGVRGVLPIDNRG</sequence>
<dbReference type="Pfam" id="PF13740">
    <property type="entry name" value="ACT_6"/>
    <property type="match status" value="1"/>
</dbReference>
<dbReference type="EMBL" id="SPHZ02000012">
    <property type="protein sequence ID" value="KAF0888527.1"/>
    <property type="molecule type" value="Genomic_DNA"/>
</dbReference>
<dbReference type="PROSITE" id="PS51671">
    <property type="entry name" value="ACT"/>
    <property type="match status" value="1"/>
</dbReference>
<evidence type="ECO:0000256" key="2">
    <source>
        <dbReference type="RuleBase" id="RU369043"/>
    </source>
</evidence>
<feature type="domain" description="ACT" evidence="4">
    <location>
        <begin position="2"/>
        <end position="80"/>
    </location>
</feature>
<dbReference type="PANTHER" id="PTHR31096:SF6">
    <property type="entry name" value="ACT DOMAIN-CONTAINING PROTEIN ACR8"/>
    <property type="match status" value="1"/>
</dbReference>
<name>A0A6G1BLD1_9ORYZ</name>
<evidence type="ECO:0000313" key="6">
    <source>
        <dbReference type="Proteomes" id="UP000479710"/>
    </source>
</evidence>
<dbReference type="InterPro" id="IPR045865">
    <property type="entry name" value="ACT-like_dom_sf"/>
</dbReference>
<comment type="function">
    <text evidence="2">Binds amino acids.</text>
</comment>
<dbReference type="SUPFAM" id="SSF55021">
    <property type="entry name" value="ACT-like"/>
    <property type="match status" value="1"/>
</dbReference>
<evidence type="ECO:0000256" key="1">
    <source>
        <dbReference type="ARBA" id="ARBA00022737"/>
    </source>
</evidence>
<feature type="region of interest" description="Disordered" evidence="3">
    <location>
        <begin position="127"/>
        <end position="148"/>
    </location>
</feature>
<dbReference type="InterPro" id="IPR002912">
    <property type="entry name" value="ACT_dom"/>
</dbReference>
<proteinExistence type="predicted"/>
<dbReference type="OrthoDB" id="717682at2759"/>
<dbReference type="AlphaFoldDB" id="A0A6G1BLD1"/>
<dbReference type="InterPro" id="IPR040217">
    <property type="entry name" value="ACR1-12"/>
</dbReference>
<keyword evidence="6" id="KW-1185">Reference proteome</keyword>
<organism evidence="5 6">
    <name type="scientific">Oryza meyeriana var. granulata</name>
    <dbReference type="NCBI Taxonomy" id="110450"/>
    <lineage>
        <taxon>Eukaryota</taxon>
        <taxon>Viridiplantae</taxon>
        <taxon>Streptophyta</taxon>
        <taxon>Embryophyta</taxon>
        <taxon>Tracheophyta</taxon>
        <taxon>Spermatophyta</taxon>
        <taxon>Magnoliopsida</taxon>
        <taxon>Liliopsida</taxon>
        <taxon>Poales</taxon>
        <taxon>Poaceae</taxon>
        <taxon>BOP clade</taxon>
        <taxon>Oryzoideae</taxon>
        <taxon>Oryzeae</taxon>
        <taxon>Oryzinae</taxon>
        <taxon>Oryza</taxon>
        <taxon>Oryza meyeriana</taxon>
    </lineage>
</organism>
<dbReference type="GO" id="GO:0016597">
    <property type="term" value="F:amino acid binding"/>
    <property type="evidence" value="ECO:0007669"/>
    <property type="project" value="UniProtKB-UniRule"/>
</dbReference>
<gene>
    <name evidence="5" type="ORF">E2562_014742</name>
</gene>
<dbReference type="Gene3D" id="3.30.70.260">
    <property type="match status" value="1"/>
</dbReference>
<keyword evidence="1 2" id="KW-0677">Repeat</keyword>
<dbReference type="Proteomes" id="UP000479710">
    <property type="component" value="Unassembled WGS sequence"/>
</dbReference>